<dbReference type="EC" id="3.4.-.-" evidence="8"/>
<dbReference type="GO" id="GO:0016829">
    <property type="term" value="F:lyase activity"/>
    <property type="evidence" value="ECO:0007669"/>
    <property type="project" value="UniProtKB-KW"/>
</dbReference>
<dbReference type="RefSeq" id="WP_145197497.1">
    <property type="nucleotide sequence ID" value="NZ_CP036267.1"/>
</dbReference>
<keyword evidence="10" id="KW-1185">Reference proteome</keyword>
<dbReference type="GO" id="GO:0008233">
    <property type="term" value="F:peptidase activity"/>
    <property type="evidence" value="ECO:0007669"/>
    <property type="project" value="UniProtKB-KW"/>
</dbReference>
<dbReference type="SUPFAM" id="SSF143081">
    <property type="entry name" value="BB1717-like"/>
    <property type="match status" value="1"/>
</dbReference>
<name>A0A517QL03_9PLAN</name>
<evidence type="ECO:0000256" key="7">
    <source>
        <dbReference type="ARBA" id="ARBA00023239"/>
    </source>
</evidence>
<dbReference type="Pfam" id="PF02586">
    <property type="entry name" value="SRAP"/>
    <property type="match status" value="1"/>
</dbReference>
<proteinExistence type="inferred from homology"/>
<protein>
    <recommendedName>
        <fullName evidence="8">Abasic site processing protein</fullName>
        <ecNumber evidence="8">3.4.-.-</ecNumber>
    </recommendedName>
</protein>
<keyword evidence="4 8" id="KW-0378">Hydrolase</keyword>
<gene>
    <name evidence="9" type="primary">yedK</name>
    <name evidence="9" type="ORF">Mal48_15650</name>
</gene>
<evidence type="ECO:0000313" key="10">
    <source>
        <dbReference type="Proteomes" id="UP000315724"/>
    </source>
</evidence>
<dbReference type="EMBL" id="CP036267">
    <property type="protein sequence ID" value="QDT32322.1"/>
    <property type="molecule type" value="Genomic_DNA"/>
</dbReference>
<dbReference type="Proteomes" id="UP000315724">
    <property type="component" value="Chromosome"/>
</dbReference>
<dbReference type="InterPro" id="IPR003738">
    <property type="entry name" value="SRAP"/>
</dbReference>
<evidence type="ECO:0000256" key="2">
    <source>
        <dbReference type="ARBA" id="ARBA00022670"/>
    </source>
</evidence>
<dbReference type="GO" id="GO:0106300">
    <property type="term" value="P:protein-DNA covalent cross-linking repair"/>
    <property type="evidence" value="ECO:0007669"/>
    <property type="project" value="InterPro"/>
</dbReference>
<accession>A0A517QL03</accession>
<keyword evidence="5" id="KW-0190">Covalent protein-DNA linkage</keyword>
<evidence type="ECO:0000256" key="8">
    <source>
        <dbReference type="RuleBase" id="RU364100"/>
    </source>
</evidence>
<keyword evidence="6" id="KW-0238">DNA-binding</keyword>
<dbReference type="Gene3D" id="3.90.1680.10">
    <property type="entry name" value="SOS response associated peptidase-like"/>
    <property type="match status" value="1"/>
</dbReference>
<evidence type="ECO:0000256" key="1">
    <source>
        <dbReference type="ARBA" id="ARBA00008136"/>
    </source>
</evidence>
<evidence type="ECO:0000256" key="6">
    <source>
        <dbReference type="ARBA" id="ARBA00023125"/>
    </source>
</evidence>
<keyword evidence="2 8" id="KW-0645">Protease</keyword>
<dbReference type="KEGG" id="tpol:Mal48_15650"/>
<dbReference type="AlphaFoldDB" id="A0A517QL03"/>
<dbReference type="PANTHER" id="PTHR13604:SF0">
    <property type="entry name" value="ABASIC SITE PROCESSING PROTEIN HMCES"/>
    <property type="match status" value="1"/>
</dbReference>
<evidence type="ECO:0000256" key="5">
    <source>
        <dbReference type="ARBA" id="ARBA00023124"/>
    </source>
</evidence>
<dbReference type="OrthoDB" id="9782620at2"/>
<dbReference type="PANTHER" id="PTHR13604">
    <property type="entry name" value="DC12-RELATED"/>
    <property type="match status" value="1"/>
</dbReference>
<organism evidence="9 10">
    <name type="scientific">Thalassoglobus polymorphus</name>
    <dbReference type="NCBI Taxonomy" id="2527994"/>
    <lineage>
        <taxon>Bacteria</taxon>
        <taxon>Pseudomonadati</taxon>
        <taxon>Planctomycetota</taxon>
        <taxon>Planctomycetia</taxon>
        <taxon>Planctomycetales</taxon>
        <taxon>Planctomycetaceae</taxon>
        <taxon>Thalassoglobus</taxon>
    </lineage>
</organism>
<comment type="similarity">
    <text evidence="1 8">Belongs to the SOS response-associated peptidase family.</text>
</comment>
<reference evidence="9 10" key="1">
    <citation type="submission" date="2019-02" db="EMBL/GenBank/DDBJ databases">
        <title>Deep-cultivation of Planctomycetes and their phenomic and genomic characterization uncovers novel biology.</title>
        <authorList>
            <person name="Wiegand S."/>
            <person name="Jogler M."/>
            <person name="Boedeker C."/>
            <person name="Pinto D."/>
            <person name="Vollmers J."/>
            <person name="Rivas-Marin E."/>
            <person name="Kohn T."/>
            <person name="Peeters S.H."/>
            <person name="Heuer A."/>
            <person name="Rast P."/>
            <person name="Oberbeckmann S."/>
            <person name="Bunk B."/>
            <person name="Jeske O."/>
            <person name="Meyerdierks A."/>
            <person name="Storesund J.E."/>
            <person name="Kallscheuer N."/>
            <person name="Luecker S."/>
            <person name="Lage O.M."/>
            <person name="Pohl T."/>
            <person name="Merkel B.J."/>
            <person name="Hornburger P."/>
            <person name="Mueller R.-W."/>
            <person name="Bruemmer F."/>
            <person name="Labrenz M."/>
            <person name="Spormann A.M."/>
            <person name="Op den Camp H."/>
            <person name="Overmann J."/>
            <person name="Amann R."/>
            <person name="Jetten M.S.M."/>
            <person name="Mascher T."/>
            <person name="Medema M.H."/>
            <person name="Devos D.P."/>
            <person name="Kaster A.-K."/>
            <person name="Ovreas L."/>
            <person name="Rohde M."/>
            <person name="Galperin M.Y."/>
            <person name="Jogler C."/>
        </authorList>
    </citation>
    <scope>NUCLEOTIDE SEQUENCE [LARGE SCALE GENOMIC DNA]</scope>
    <source>
        <strain evidence="9 10">Mal48</strain>
    </source>
</reference>
<dbReference type="GO" id="GO:0006508">
    <property type="term" value="P:proteolysis"/>
    <property type="evidence" value="ECO:0007669"/>
    <property type="project" value="UniProtKB-KW"/>
</dbReference>
<evidence type="ECO:0000256" key="4">
    <source>
        <dbReference type="ARBA" id="ARBA00022801"/>
    </source>
</evidence>
<dbReference type="GO" id="GO:0003697">
    <property type="term" value="F:single-stranded DNA binding"/>
    <property type="evidence" value="ECO:0007669"/>
    <property type="project" value="InterPro"/>
</dbReference>
<sequence>MCGRYTLRMNPLELAEVFGVDPQPELFPRFNIAPTQLNPVIRLSEDSREMSLMRWGFIPPWAKDAKIGYRMINARSELIAKSYKPALKSKRCLVLADGWYEWRGKKPFHFRMTDNQPFAFAGLWSAWKDIETFTIFTAQSDGVASEYHDRMPVILSPDAYDVWADPSIDGNDIIEGIIQGRQMDIEVVAANQCVGNVKNESPDCLN</sequence>
<evidence type="ECO:0000313" key="9">
    <source>
        <dbReference type="EMBL" id="QDT32322.1"/>
    </source>
</evidence>
<evidence type="ECO:0000256" key="3">
    <source>
        <dbReference type="ARBA" id="ARBA00022763"/>
    </source>
</evidence>
<keyword evidence="7" id="KW-0456">Lyase</keyword>
<keyword evidence="3" id="KW-0227">DNA damage</keyword>
<dbReference type="InterPro" id="IPR036590">
    <property type="entry name" value="SRAP-like"/>
</dbReference>